<dbReference type="Gene3D" id="3.30.70.100">
    <property type="match status" value="1"/>
</dbReference>
<name>A0ABS8NHQ9_9BACT</name>
<feature type="domain" description="BLUF" evidence="1">
    <location>
        <begin position="18"/>
        <end position="111"/>
    </location>
</feature>
<evidence type="ECO:0000313" key="3">
    <source>
        <dbReference type="Proteomes" id="UP001430306"/>
    </source>
</evidence>
<organism evidence="2 3">
    <name type="scientific">Rhodopirellula halodulae</name>
    <dbReference type="NCBI Taxonomy" id="2894198"/>
    <lineage>
        <taxon>Bacteria</taxon>
        <taxon>Pseudomonadati</taxon>
        <taxon>Planctomycetota</taxon>
        <taxon>Planctomycetia</taxon>
        <taxon>Pirellulales</taxon>
        <taxon>Pirellulaceae</taxon>
        <taxon>Rhodopirellula</taxon>
    </lineage>
</organism>
<keyword evidence="3" id="KW-1185">Reference proteome</keyword>
<protein>
    <submittedName>
        <fullName evidence="2">BLUF domain-containing protein</fullName>
    </submittedName>
</protein>
<dbReference type="InterPro" id="IPR007024">
    <property type="entry name" value="BLUF_domain"/>
</dbReference>
<dbReference type="SUPFAM" id="SSF54975">
    <property type="entry name" value="Acylphosphatase/BLUF domain-like"/>
    <property type="match status" value="1"/>
</dbReference>
<dbReference type="RefSeq" id="WP_230274024.1">
    <property type="nucleotide sequence ID" value="NZ_JAJKFW010000023.1"/>
</dbReference>
<dbReference type="PROSITE" id="PS50925">
    <property type="entry name" value="BLUF"/>
    <property type="match status" value="1"/>
</dbReference>
<dbReference type="SMART" id="SM01034">
    <property type="entry name" value="BLUF"/>
    <property type="match status" value="1"/>
</dbReference>
<sequence length="157" mass="17531">MNEQAKQPAKPILHRATLTELVYCSVATRPISEEDLSRLLASARSNNAALEVTGILLYSDATREFVQMIEGEEATLMKLFSIIASDDRHTSVDMMYRGSIESRSFDGWSMAYRSMEDIEPKILGGQTSFRTATQSVSAREGTVSRARAMFHSLSWTN</sequence>
<evidence type="ECO:0000259" key="1">
    <source>
        <dbReference type="PROSITE" id="PS50925"/>
    </source>
</evidence>
<dbReference type="InterPro" id="IPR036046">
    <property type="entry name" value="Acylphosphatase-like_dom_sf"/>
</dbReference>
<dbReference type="Proteomes" id="UP001430306">
    <property type="component" value="Unassembled WGS sequence"/>
</dbReference>
<accession>A0ABS8NHQ9</accession>
<proteinExistence type="predicted"/>
<dbReference type="Pfam" id="PF04940">
    <property type="entry name" value="BLUF"/>
    <property type="match status" value="1"/>
</dbReference>
<reference evidence="2" key="1">
    <citation type="submission" date="2021-11" db="EMBL/GenBank/DDBJ databases">
        <title>Genome sequence.</title>
        <authorList>
            <person name="Sun Q."/>
        </authorList>
    </citation>
    <scope>NUCLEOTIDE SEQUENCE</scope>
    <source>
        <strain evidence="2">JC740</strain>
    </source>
</reference>
<comment type="caution">
    <text evidence="2">The sequence shown here is derived from an EMBL/GenBank/DDBJ whole genome shotgun (WGS) entry which is preliminary data.</text>
</comment>
<gene>
    <name evidence="2" type="ORF">LOC71_12410</name>
</gene>
<dbReference type="EMBL" id="JAJKFW010000023">
    <property type="protein sequence ID" value="MCC9643080.1"/>
    <property type="molecule type" value="Genomic_DNA"/>
</dbReference>
<evidence type="ECO:0000313" key="2">
    <source>
        <dbReference type="EMBL" id="MCC9643080.1"/>
    </source>
</evidence>